<dbReference type="SUPFAM" id="SSF46785">
    <property type="entry name" value="Winged helix' DNA-binding domain"/>
    <property type="match status" value="1"/>
</dbReference>
<dbReference type="Gene3D" id="1.10.10.10">
    <property type="entry name" value="Winged helix-like DNA-binding domain superfamily/Winged helix DNA-binding domain"/>
    <property type="match status" value="1"/>
</dbReference>
<name>E7G6C8_9FIRM</name>
<comment type="similarity">
    <text evidence="1">Belongs to the LysR transcriptional regulatory family.</text>
</comment>
<proteinExistence type="inferred from homology"/>
<evidence type="ECO:0000313" key="6">
    <source>
        <dbReference type="EMBL" id="EFW06429.1"/>
    </source>
</evidence>
<dbReference type="Pfam" id="PF00126">
    <property type="entry name" value="HTH_1"/>
    <property type="match status" value="1"/>
</dbReference>
<dbReference type="InterPro" id="IPR036390">
    <property type="entry name" value="WH_DNA-bd_sf"/>
</dbReference>
<dbReference type="Proteomes" id="UP000003157">
    <property type="component" value="Unassembled WGS sequence"/>
</dbReference>
<dbReference type="GO" id="GO:0003700">
    <property type="term" value="F:DNA-binding transcription factor activity"/>
    <property type="evidence" value="ECO:0007669"/>
    <property type="project" value="InterPro"/>
</dbReference>
<keyword evidence="2" id="KW-0805">Transcription regulation</keyword>
<evidence type="ECO:0000256" key="2">
    <source>
        <dbReference type="ARBA" id="ARBA00023015"/>
    </source>
</evidence>
<dbReference type="SUPFAM" id="SSF53850">
    <property type="entry name" value="Periplasmic binding protein-like II"/>
    <property type="match status" value="1"/>
</dbReference>
<sequence length="281" mass="32504">MDIKQMIYFKTIVEEGTISKAAQVLHMAQPPLSTQLKQLEDELGVQLLKRGHRKVELTQAGKLFYKRSLQILTLSEMTLHEMKETQNEIIRIGITSSNSGLIEKIQDYLIRNKLLSFRIHEGTTYEMIDLLLAHNIDVGLVRTPFDQSHVFTKHYKSEPMVAVGHSSYLNENMQYIKDYQHSPLIIHQRYLSLITDYCLNQHFNPFIKMTSDDCRTSLTWASCGLGIAIIPQSALSLVDNKSLISVILHDEELYTDIVFITRKQDEIDQKTQDFIEQFFHS</sequence>
<dbReference type="FunFam" id="1.10.10.10:FF:000001">
    <property type="entry name" value="LysR family transcriptional regulator"/>
    <property type="match status" value="1"/>
</dbReference>
<keyword evidence="4" id="KW-0804">Transcription</keyword>
<dbReference type="GeneID" id="78229269"/>
<protein>
    <recommendedName>
        <fullName evidence="5">HTH lysR-type domain-containing protein</fullName>
    </recommendedName>
</protein>
<evidence type="ECO:0000256" key="3">
    <source>
        <dbReference type="ARBA" id="ARBA00023125"/>
    </source>
</evidence>
<evidence type="ECO:0000313" key="7">
    <source>
        <dbReference type="Proteomes" id="UP000003157"/>
    </source>
</evidence>
<keyword evidence="3" id="KW-0238">DNA-binding</keyword>
<dbReference type="HOGENOM" id="CLU_039613_6_2_9"/>
<reference evidence="6 7" key="1">
    <citation type="submission" date="2010-12" db="EMBL/GenBank/DDBJ databases">
        <title>The Genome Sequence of Coprobacillus sp. strain 29_1.</title>
        <authorList>
            <consortium name="The Broad Institute Genome Sequencing Platform"/>
            <person name="Earl A."/>
            <person name="Ward D."/>
            <person name="Feldgarden M."/>
            <person name="Gevers D."/>
            <person name="Daigneault M."/>
            <person name="Sibley C.D."/>
            <person name="White A."/>
            <person name="Strauss J."/>
            <person name="Allen-Vercoe E."/>
            <person name="Young S.K."/>
            <person name="Zeng Q."/>
            <person name="Gargeya S."/>
            <person name="Fitzgerald M."/>
            <person name="Haas B."/>
            <person name="Abouelleil A."/>
            <person name="Alvarado L."/>
            <person name="Arachchi H.M."/>
            <person name="Berlin A."/>
            <person name="Brown A."/>
            <person name="Chapman S.B."/>
            <person name="Chen Z."/>
            <person name="Dunbar C."/>
            <person name="Freedman E."/>
            <person name="Gearin G."/>
            <person name="Gellesch M."/>
            <person name="Goldberg J."/>
            <person name="Griggs A."/>
            <person name="Gujja S."/>
            <person name="Heilman E."/>
            <person name="Heiman D."/>
            <person name="Howarth C."/>
            <person name="Larson L."/>
            <person name="Lui A."/>
            <person name="MacDonald P.J.P."/>
            <person name="Mehta T."/>
            <person name="Montmayeur A."/>
            <person name="Murphy C."/>
            <person name="Neiman D."/>
            <person name="Pearson M."/>
            <person name="Priest M."/>
            <person name="Roberts A."/>
            <person name="Saif S."/>
            <person name="Shea T."/>
            <person name="Shenoy N."/>
            <person name="Sisk P."/>
            <person name="Stolte C."/>
            <person name="Sykes S."/>
            <person name="White J."/>
            <person name="Yandava C."/>
            <person name="Nusbaum C."/>
            <person name="Birren B."/>
        </authorList>
    </citation>
    <scope>NUCLEOTIDE SEQUENCE [LARGE SCALE GENOMIC DNA]</scope>
    <source>
        <strain evidence="6 7">29_1</strain>
    </source>
</reference>
<dbReference type="RefSeq" id="WP_008787444.1">
    <property type="nucleotide sequence ID" value="NZ_AKCB01000001.1"/>
</dbReference>
<dbReference type="PROSITE" id="PS50931">
    <property type="entry name" value="HTH_LYSR"/>
    <property type="match status" value="1"/>
</dbReference>
<feature type="domain" description="HTH lysR-type" evidence="5">
    <location>
        <begin position="1"/>
        <end position="58"/>
    </location>
</feature>
<dbReference type="PRINTS" id="PR00039">
    <property type="entry name" value="HTHLYSR"/>
</dbReference>
<dbReference type="GO" id="GO:0003677">
    <property type="term" value="F:DNA binding"/>
    <property type="evidence" value="ECO:0007669"/>
    <property type="project" value="UniProtKB-KW"/>
</dbReference>
<dbReference type="GO" id="GO:0032993">
    <property type="term" value="C:protein-DNA complex"/>
    <property type="evidence" value="ECO:0007669"/>
    <property type="project" value="TreeGrafter"/>
</dbReference>
<dbReference type="InterPro" id="IPR000847">
    <property type="entry name" value="LysR_HTH_N"/>
</dbReference>
<dbReference type="EMBL" id="ADKX01000003">
    <property type="protein sequence ID" value="EFW06429.1"/>
    <property type="molecule type" value="Genomic_DNA"/>
</dbReference>
<dbReference type="OrthoDB" id="9803735at2"/>
<evidence type="ECO:0000259" key="5">
    <source>
        <dbReference type="PROSITE" id="PS50931"/>
    </source>
</evidence>
<dbReference type="PANTHER" id="PTHR30346">
    <property type="entry name" value="TRANSCRIPTIONAL DUAL REGULATOR HCAR-RELATED"/>
    <property type="match status" value="1"/>
</dbReference>
<organism evidence="6 7">
    <name type="scientific">Coprobacillus cateniformis</name>
    <dbReference type="NCBI Taxonomy" id="100884"/>
    <lineage>
        <taxon>Bacteria</taxon>
        <taxon>Bacillati</taxon>
        <taxon>Bacillota</taxon>
        <taxon>Erysipelotrichia</taxon>
        <taxon>Erysipelotrichales</taxon>
        <taxon>Coprobacillaceae</taxon>
        <taxon>Coprobacillus</taxon>
    </lineage>
</organism>
<dbReference type="InterPro" id="IPR036388">
    <property type="entry name" value="WH-like_DNA-bd_sf"/>
</dbReference>
<dbReference type="eggNOG" id="COG0583">
    <property type="taxonomic scope" value="Bacteria"/>
</dbReference>
<keyword evidence="7" id="KW-1185">Reference proteome</keyword>
<accession>E7G6C8</accession>
<dbReference type="PANTHER" id="PTHR30346:SF0">
    <property type="entry name" value="HCA OPERON TRANSCRIPTIONAL ACTIVATOR HCAR"/>
    <property type="match status" value="1"/>
</dbReference>
<gene>
    <name evidence="6" type="ORF">HMPREF9488_00316</name>
</gene>
<dbReference type="Pfam" id="PF03466">
    <property type="entry name" value="LysR_substrate"/>
    <property type="match status" value="1"/>
</dbReference>
<dbReference type="InterPro" id="IPR005119">
    <property type="entry name" value="LysR_subst-bd"/>
</dbReference>
<evidence type="ECO:0000256" key="4">
    <source>
        <dbReference type="ARBA" id="ARBA00023163"/>
    </source>
</evidence>
<dbReference type="Gene3D" id="3.40.190.10">
    <property type="entry name" value="Periplasmic binding protein-like II"/>
    <property type="match status" value="2"/>
</dbReference>
<dbReference type="CDD" id="cd05466">
    <property type="entry name" value="PBP2_LTTR_substrate"/>
    <property type="match status" value="1"/>
</dbReference>
<evidence type="ECO:0000256" key="1">
    <source>
        <dbReference type="ARBA" id="ARBA00009437"/>
    </source>
</evidence>
<dbReference type="STRING" id="100884.GCA_000269565_01392"/>
<dbReference type="AlphaFoldDB" id="E7G6C8"/>
<comment type="caution">
    <text evidence="6">The sequence shown here is derived from an EMBL/GenBank/DDBJ whole genome shotgun (WGS) entry which is preliminary data.</text>
</comment>